<dbReference type="PANTHER" id="PTHR43311">
    <property type="entry name" value="GLUTAMATE--TRNA LIGASE"/>
    <property type="match status" value="1"/>
</dbReference>
<evidence type="ECO:0000256" key="4">
    <source>
        <dbReference type="ARBA" id="ARBA00022833"/>
    </source>
</evidence>
<dbReference type="PANTHER" id="PTHR43311:SF1">
    <property type="entry name" value="GLUTAMYL-Q TRNA(ASP) SYNTHETASE"/>
    <property type="match status" value="1"/>
</dbReference>
<dbReference type="InterPro" id="IPR000924">
    <property type="entry name" value="Glu/Gln-tRNA-synth"/>
</dbReference>
<dbReference type="PROSITE" id="PS00178">
    <property type="entry name" value="AA_TRNA_LIGASE_I"/>
    <property type="match status" value="1"/>
</dbReference>
<dbReference type="InterPro" id="IPR049940">
    <property type="entry name" value="GluQ/Sye"/>
</dbReference>
<dbReference type="GO" id="GO:0005524">
    <property type="term" value="F:ATP binding"/>
    <property type="evidence" value="ECO:0007669"/>
    <property type="project" value="UniProtKB-KW"/>
</dbReference>
<dbReference type="GO" id="GO:0006424">
    <property type="term" value="P:glutamyl-tRNA aminoacylation"/>
    <property type="evidence" value="ECO:0007669"/>
    <property type="project" value="TreeGrafter"/>
</dbReference>
<evidence type="ECO:0000256" key="8">
    <source>
        <dbReference type="SAM" id="MobiDB-lite"/>
    </source>
</evidence>
<dbReference type="GO" id="GO:0004818">
    <property type="term" value="F:glutamate-tRNA ligase activity"/>
    <property type="evidence" value="ECO:0007669"/>
    <property type="project" value="TreeGrafter"/>
</dbReference>
<evidence type="ECO:0000256" key="5">
    <source>
        <dbReference type="ARBA" id="ARBA00022840"/>
    </source>
</evidence>
<dbReference type="InterPro" id="IPR020058">
    <property type="entry name" value="Glu/Gln-tRNA-synth_Ib_cat-dom"/>
</dbReference>
<evidence type="ECO:0000259" key="9">
    <source>
        <dbReference type="Pfam" id="PF00749"/>
    </source>
</evidence>
<dbReference type="Pfam" id="PF00749">
    <property type="entry name" value="tRNA-synt_1c"/>
    <property type="match status" value="1"/>
</dbReference>
<keyword evidence="3 7" id="KW-0547">Nucleotide-binding</keyword>
<keyword evidence="1 7" id="KW-0436">Ligase</keyword>
<dbReference type="Gene3D" id="3.40.50.620">
    <property type="entry name" value="HUPs"/>
    <property type="match status" value="1"/>
</dbReference>
<evidence type="ECO:0000256" key="3">
    <source>
        <dbReference type="ARBA" id="ARBA00022741"/>
    </source>
</evidence>
<sequence length="308" mass="33483">MTGFRTRFAPSPTGFLHLGHVVSAMYSRQMAGRDGTFLIRIEDIDTQRCLPRYEDALREDLGWLGIVSDEPVLRQSERRALYLAMRERLHGMGLLYPCTCSRAKVRAEGLGEAPDGSVVYGGACRSHALRSGRIPDAPHVWRLDMQAALERLGGAPGWRNVDGTLCAGQANAFGDVVIGRRESGISYHLCVTCDDALQNVTLVTRGADLLSASGVHRVLQALLGLPSPLYAHHPLLRDETGRKLSKRDGDEGIRTLRAHGFSARDVLGLAGDRLMRALRDEARPEDRPGAVFHAPGNLPGPGDSYSGG</sequence>
<dbReference type="SUPFAM" id="SSF52374">
    <property type="entry name" value="Nucleotidylyl transferase"/>
    <property type="match status" value="1"/>
</dbReference>
<accession>A0A511BMP2</accession>
<dbReference type="NCBIfam" id="NF004315">
    <property type="entry name" value="PRK05710.1-4"/>
    <property type="match status" value="1"/>
</dbReference>
<dbReference type="InterPro" id="IPR001412">
    <property type="entry name" value="aa-tRNA-synth_I_CS"/>
</dbReference>
<feature type="region of interest" description="Disordered" evidence="8">
    <location>
        <begin position="282"/>
        <end position="308"/>
    </location>
</feature>
<evidence type="ECO:0000256" key="2">
    <source>
        <dbReference type="ARBA" id="ARBA00022723"/>
    </source>
</evidence>
<evidence type="ECO:0000313" key="11">
    <source>
        <dbReference type="Proteomes" id="UP000321405"/>
    </source>
</evidence>
<gene>
    <name evidence="10" type="primary">gltX</name>
    <name evidence="10" type="synonym">glnS</name>
    <name evidence="10" type="ORF">SSA02_07590</name>
</gene>
<dbReference type="OrthoDB" id="9807503at2"/>
<keyword evidence="6 7" id="KW-0030">Aminoacyl-tRNA synthetase</keyword>
<evidence type="ECO:0000313" key="10">
    <source>
        <dbReference type="EMBL" id="GEL01596.1"/>
    </source>
</evidence>
<keyword evidence="7" id="KW-0648">Protein biosynthesis</keyword>
<keyword evidence="2" id="KW-0479">Metal-binding</keyword>
<comment type="caution">
    <text evidence="10">The sequence shown here is derived from an EMBL/GenBank/DDBJ whole genome shotgun (WGS) entry which is preliminary data.</text>
</comment>
<dbReference type="PRINTS" id="PR00987">
    <property type="entry name" value="TRNASYNTHGLU"/>
</dbReference>
<reference evidence="10 11" key="1">
    <citation type="submission" date="2019-07" db="EMBL/GenBank/DDBJ databases">
        <title>Whole genome shotgun sequence of Swaminathania salitolerans NBRC 104436.</title>
        <authorList>
            <person name="Hosoyama A."/>
            <person name="Uohara A."/>
            <person name="Ohji S."/>
            <person name="Ichikawa N."/>
        </authorList>
    </citation>
    <scope>NUCLEOTIDE SEQUENCE [LARGE SCALE GENOMIC DNA]</scope>
    <source>
        <strain evidence="10 11">NBRC 104436</strain>
    </source>
</reference>
<dbReference type="EMBL" id="BJVC01000001">
    <property type="protein sequence ID" value="GEL01596.1"/>
    <property type="molecule type" value="Genomic_DNA"/>
</dbReference>
<protein>
    <submittedName>
        <fullName evidence="10">tRNA glutamyl-Q synthetase</fullName>
    </submittedName>
</protein>
<dbReference type="InterPro" id="IPR014729">
    <property type="entry name" value="Rossmann-like_a/b/a_fold"/>
</dbReference>
<evidence type="ECO:0000256" key="1">
    <source>
        <dbReference type="ARBA" id="ARBA00022598"/>
    </source>
</evidence>
<dbReference type="AlphaFoldDB" id="A0A511BMP2"/>
<name>A0A511BMP2_9PROT</name>
<keyword evidence="4" id="KW-0862">Zinc</keyword>
<dbReference type="GO" id="GO:0005829">
    <property type="term" value="C:cytosol"/>
    <property type="evidence" value="ECO:0007669"/>
    <property type="project" value="TreeGrafter"/>
</dbReference>
<keyword evidence="11" id="KW-1185">Reference proteome</keyword>
<organism evidence="10 11">
    <name type="scientific">Swaminathania salitolerans</name>
    <dbReference type="NCBI Taxonomy" id="182838"/>
    <lineage>
        <taxon>Bacteria</taxon>
        <taxon>Pseudomonadati</taxon>
        <taxon>Pseudomonadota</taxon>
        <taxon>Alphaproteobacteria</taxon>
        <taxon>Acetobacterales</taxon>
        <taxon>Acetobacteraceae</taxon>
        <taxon>Swaminathania</taxon>
    </lineage>
</organism>
<proteinExistence type="inferred from homology"/>
<dbReference type="Proteomes" id="UP000321405">
    <property type="component" value="Unassembled WGS sequence"/>
</dbReference>
<feature type="domain" description="Glutamyl/glutaminyl-tRNA synthetase class Ib catalytic" evidence="9">
    <location>
        <begin position="5"/>
        <end position="252"/>
    </location>
</feature>
<evidence type="ECO:0000256" key="6">
    <source>
        <dbReference type="ARBA" id="ARBA00023146"/>
    </source>
</evidence>
<evidence type="ECO:0000256" key="7">
    <source>
        <dbReference type="RuleBase" id="RU363037"/>
    </source>
</evidence>
<dbReference type="RefSeq" id="WP_147092521.1">
    <property type="nucleotide sequence ID" value="NZ_BJVC01000001.1"/>
</dbReference>
<keyword evidence="5 7" id="KW-0067">ATP-binding</keyword>
<comment type="similarity">
    <text evidence="7">Belongs to the class-I aminoacyl-tRNA synthetase family.</text>
</comment>